<dbReference type="SUPFAM" id="SSF75304">
    <property type="entry name" value="Amidase signature (AS) enzymes"/>
    <property type="match status" value="1"/>
</dbReference>
<dbReference type="NCBIfam" id="NF006006">
    <property type="entry name" value="PRK08137.1"/>
    <property type="match status" value="1"/>
</dbReference>
<dbReference type="InterPro" id="IPR023631">
    <property type="entry name" value="Amidase_dom"/>
</dbReference>
<dbReference type="PANTHER" id="PTHR42678">
    <property type="entry name" value="AMIDASE"/>
    <property type="match status" value="1"/>
</dbReference>
<evidence type="ECO:0000259" key="1">
    <source>
        <dbReference type="Pfam" id="PF01425"/>
    </source>
</evidence>
<proteinExistence type="predicted"/>
<dbReference type="GO" id="GO:0004040">
    <property type="term" value="F:amidase activity"/>
    <property type="evidence" value="ECO:0007669"/>
    <property type="project" value="UniProtKB-EC"/>
</dbReference>
<dbReference type="PANTHER" id="PTHR42678:SF34">
    <property type="entry name" value="OS04G0183300 PROTEIN"/>
    <property type="match status" value="1"/>
</dbReference>
<dbReference type="Pfam" id="PF01425">
    <property type="entry name" value="Amidase"/>
    <property type="match status" value="1"/>
</dbReference>
<keyword evidence="3" id="KW-1185">Reference proteome</keyword>
<dbReference type="EC" id="3.5.1.4" evidence="2"/>
<keyword evidence="2" id="KW-0378">Hydrolase</keyword>
<dbReference type="AlphaFoldDB" id="A0A923SJ10"/>
<name>A0A923SJ10_9BACT</name>
<dbReference type="Gene3D" id="3.90.1300.10">
    <property type="entry name" value="Amidase signature (AS) domain"/>
    <property type="match status" value="1"/>
</dbReference>
<comment type="caution">
    <text evidence="2">The sequence shown here is derived from an EMBL/GenBank/DDBJ whole genome shotgun (WGS) entry which is preliminary data.</text>
</comment>
<dbReference type="RefSeq" id="WP_187066185.1">
    <property type="nucleotide sequence ID" value="NZ_JACRVF010000001.1"/>
</dbReference>
<dbReference type="NCBIfam" id="NF005300">
    <property type="entry name" value="PRK06828.1"/>
    <property type="match status" value="1"/>
</dbReference>
<feature type="domain" description="Amidase" evidence="1">
    <location>
        <begin position="67"/>
        <end position="516"/>
    </location>
</feature>
<dbReference type="InterPro" id="IPR036928">
    <property type="entry name" value="AS_sf"/>
</dbReference>
<evidence type="ECO:0000313" key="2">
    <source>
        <dbReference type="EMBL" id="MBC5992231.1"/>
    </source>
</evidence>
<protein>
    <submittedName>
        <fullName evidence="2">Amidase</fullName>
        <ecNumber evidence="2">3.5.1.4</ecNumber>
    </submittedName>
</protein>
<evidence type="ECO:0000313" key="3">
    <source>
        <dbReference type="Proteomes" id="UP000603640"/>
    </source>
</evidence>
<accession>A0A923SJ10</accession>
<sequence>MKSINLNKNLKRTVYLLAVSSLVFSHISCQTRPNETQVVNANASKIVELEIAQLQEKYKTGSLTSKDVVQAYLNRIEEIDKNGPALSSIIAVNPDALQIAEELDKERKAGKVRGPLHGIPVVLKDNIDTHDKMPTTAGSRALANSYPLQDSYVAKQLREAGAVIIGKANLSEWANFRGELSTSGWSGLGGQTKNPYVLSRNPCGSSSGSAVAVAANLTVLAIGTETNGSIVCPAHASGIVGIKPTVGLISRSGVIPISHTQDTPGPMARTVRDAAIGLGAMVGVDPADEKTVASQGKFYKDYTQFLKADGLKGKRIGFYKAPLGVNYKVDSLMYKAVSYLKSQGAEIVEIDQISSPGVGNHSFEIMLYEYKQGLNDYFKSLGPKAPIKSVEELIAFNKADSLELEHFNQRYLEMAQKKGDLNSKEYKEALAKLMKGTREEGLDKVMDKHKLDAIVAPTGGPAWKTDLVNGDSFQLGSSSPAAQAGYPAITVPMGFVDELPVGISFFGRAWSEPVLLEIAYGYESGTKHRKAPKFLQ</sequence>
<dbReference type="Proteomes" id="UP000603640">
    <property type="component" value="Unassembled WGS sequence"/>
</dbReference>
<dbReference type="EMBL" id="JACRVF010000001">
    <property type="protein sequence ID" value="MBC5992231.1"/>
    <property type="molecule type" value="Genomic_DNA"/>
</dbReference>
<organism evidence="2 3">
    <name type="scientific">Pontibacter cellulosilyticus</name>
    <dbReference type="NCBI Taxonomy" id="1720253"/>
    <lineage>
        <taxon>Bacteria</taxon>
        <taxon>Pseudomonadati</taxon>
        <taxon>Bacteroidota</taxon>
        <taxon>Cytophagia</taxon>
        <taxon>Cytophagales</taxon>
        <taxon>Hymenobacteraceae</taxon>
        <taxon>Pontibacter</taxon>
    </lineage>
</organism>
<reference evidence="2" key="1">
    <citation type="submission" date="2020-08" db="EMBL/GenBank/DDBJ databases">
        <title>Pontibacter sp. SD6 16S ribosomal RNA gene Genome sequencing and assembly.</title>
        <authorList>
            <person name="Kang M."/>
        </authorList>
    </citation>
    <scope>NUCLEOTIDE SEQUENCE</scope>
    <source>
        <strain evidence="2">SD6</strain>
    </source>
</reference>
<gene>
    <name evidence="2" type="ORF">H8S84_05215</name>
</gene>